<evidence type="ECO:0000313" key="2">
    <source>
        <dbReference type="Proteomes" id="UP001241110"/>
    </source>
</evidence>
<evidence type="ECO:0000313" key="1">
    <source>
        <dbReference type="EMBL" id="MDJ1481741.1"/>
    </source>
</evidence>
<gene>
    <name evidence="1" type="ORF">QNI16_14670</name>
</gene>
<organism evidence="1 2">
    <name type="scientific">Xanthocytophaga flava</name>
    <dbReference type="NCBI Taxonomy" id="3048013"/>
    <lineage>
        <taxon>Bacteria</taxon>
        <taxon>Pseudomonadati</taxon>
        <taxon>Bacteroidota</taxon>
        <taxon>Cytophagia</taxon>
        <taxon>Cytophagales</taxon>
        <taxon>Rhodocytophagaceae</taxon>
        <taxon>Xanthocytophaga</taxon>
    </lineage>
</organism>
<protein>
    <submittedName>
        <fullName evidence="1">Uncharacterized protein</fullName>
    </submittedName>
</protein>
<dbReference type="Proteomes" id="UP001241110">
    <property type="component" value="Unassembled WGS sequence"/>
</dbReference>
<proteinExistence type="predicted"/>
<dbReference type="EMBL" id="JASJOS010000006">
    <property type="protein sequence ID" value="MDJ1481741.1"/>
    <property type="molecule type" value="Genomic_DNA"/>
</dbReference>
<name>A0AAE3U6W2_9BACT</name>
<sequence>MKTTQEKLKSILKGQLLKKDLLPPSDYSMLSAEQIADIINLKAKSNDYKNLNLITLEELRRLVGYVKTVRKHRGEQIL</sequence>
<comment type="caution">
    <text evidence="1">The sequence shown here is derived from an EMBL/GenBank/DDBJ whole genome shotgun (WGS) entry which is preliminary data.</text>
</comment>
<accession>A0AAE3U6W2</accession>
<reference evidence="1" key="1">
    <citation type="submission" date="2023-05" db="EMBL/GenBank/DDBJ databases">
        <authorList>
            <person name="Zhang X."/>
        </authorList>
    </citation>
    <scope>NUCLEOTIDE SEQUENCE</scope>
    <source>
        <strain evidence="1">YF14B1</strain>
    </source>
</reference>
<dbReference type="RefSeq" id="WP_313979927.1">
    <property type="nucleotide sequence ID" value="NZ_JASJOS010000006.1"/>
</dbReference>
<dbReference type="AlphaFoldDB" id="A0AAE3U6W2"/>